<evidence type="ECO:0000259" key="2">
    <source>
        <dbReference type="PROSITE" id="PS50853"/>
    </source>
</evidence>
<keyword evidence="1" id="KW-0472">Membrane</keyword>
<keyword evidence="1" id="KW-0812">Transmembrane</keyword>
<keyword evidence="1" id="KW-1133">Transmembrane helix</keyword>
<dbReference type="GeneID" id="61928039"/>
<gene>
    <name evidence="3" type="ORF">G4D54_20840</name>
</gene>
<organism evidence="3 4">
    <name type="scientific">Clostridium innocuum</name>
    <dbReference type="NCBI Taxonomy" id="1522"/>
    <lineage>
        <taxon>Bacteria</taxon>
        <taxon>Bacillati</taxon>
        <taxon>Bacillota</taxon>
        <taxon>Clostridia</taxon>
        <taxon>Eubacteriales</taxon>
        <taxon>Clostridiaceae</taxon>
        <taxon>Clostridium</taxon>
    </lineage>
</organism>
<proteinExistence type="predicted"/>
<evidence type="ECO:0000313" key="4">
    <source>
        <dbReference type="Proteomes" id="UP000503330"/>
    </source>
</evidence>
<dbReference type="InterPro" id="IPR003961">
    <property type="entry name" value="FN3_dom"/>
</dbReference>
<feature type="domain" description="Fibronectin type-III" evidence="2">
    <location>
        <begin position="225"/>
        <end position="320"/>
    </location>
</feature>
<dbReference type="Proteomes" id="UP000503330">
    <property type="component" value="Chromosome"/>
</dbReference>
<accession>A0AAP9MK16</accession>
<dbReference type="SMART" id="SM00060">
    <property type="entry name" value="FN3"/>
    <property type="match status" value="3"/>
</dbReference>
<sequence>MRILKNVISSILVMFMFLYGINVNVKANSDEIAKLNMNETYSNIDLTAVTNFNTQIMGANLVKLSWNAVKGADGYIIYRKIADGKFEYRYMVSNTTYTDTTAQTGEYNFYRVYPYKNVNGKRVLGPSNEYKYVKPAPLGVKNLKAQATGTTSIKLTWNAEKDADGYIIYRKIADGIFEYRYMVSNTTYTDTTAKTGEYNFYRVYPYKNVKGKRVLGPSNEYKYAKPMPLAVTNLKTIRQNSNIKITWNTVSNADGYIIYRQSPNDSKMVYRYMVNSTSFVDTQTSAPGYYYYRVYAYKNVNGKRVLGPSNNYSYVKIPKTIKKYIEGMYRVGIDVPEGEYIVFKNNANLGYYKVTLTGNNDDIITNDILEYNGYITLQKGQSISLNGLDMYPVNHAPDLDMSSEGMFKVGKDIPAGTYNVVVNPEKEYGYYAICNDSYNRWDSIESNDYFKGNRFVTVKDGQYLQIKDSKIERIN</sequence>
<protein>
    <recommendedName>
        <fullName evidence="2">Fibronectin type-III domain-containing protein</fullName>
    </recommendedName>
</protein>
<evidence type="ECO:0000256" key="1">
    <source>
        <dbReference type="SAM" id="Phobius"/>
    </source>
</evidence>
<dbReference type="AlphaFoldDB" id="A0AAP9MK16"/>
<reference evidence="3 4" key="1">
    <citation type="submission" date="2020-02" db="EMBL/GenBank/DDBJ databases">
        <authorList>
            <person name="Kociolek L.K."/>
            <person name="Ozer E.A."/>
        </authorList>
    </citation>
    <scope>NUCLEOTIDE SEQUENCE [LARGE SCALE GENOMIC DNA]</scope>
    <source>
        <strain evidence="3 4">ATCC 14501</strain>
    </source>
</reference>
<evidence type="ECO:0000313" key="3">
    <source>
        <dbReference type="EMBL" id="QJA04706.1"/>
    </source>
</evidence>
<dbReference type="EMBL" id="CP048838">
    <property type="protein sequence ID" value="QJA04706.1"/>
    <property type="molecule type" value="Genomic_DNA"/>
</dbReference>
<dbReference type="SUPFAM" id="SSF49265">
    <property type="entry name" value="Fibronectin type III"/>
    <property type="match status" value="2"/>
</dbReference>
<dbReference type="InterPro" id="IPR036116">
    <property type="entry name" value="FN3_sf"/>
</dbReference>
<feature type="transmembrane region" description="Helical" evidence="1">
    <location>
        <begin position="7"/>
        <end position="25"/>
    </location>
</feature>
<name>A0AAP9MK16_CLOIN</name>
<dbReference type="SMR" id="A0AAP9MK16"/>
<dbReference type="RefSeq" id="WP_002606152.1">
    <property type="nucleotide sequence ID" value="NZ_BAAACC010000014.1"/>
</dbReference>
<dbReference type="InterPro" id="IPR013783">
    <property type="entry name" value="Ig-like_fold"/>
</dbReference>
<dbReference type="Gene3D" id="2.60.40.10">
    <property type="entry name" value="Immunoglobulins"/>
    <property type="match status" value="3"/>
</dbReference>
<dbReference type="PROSITE" id="PS50853">
    <property type="entry name" value="FN3"/>
    <property type="match status" value="1"/>
</dbReference>